<comment type="caution">
    <text evidence="11">The sequence shown here is derived from an EMBL/GenBank/DDBJ whole genome shotgun (WGS) entry which is preliminary data.</text>
</comment>
<reference evidence="11 12" key="1">
    <citation type="journal article" date="2018" name="Elife">
        <title>Firefly genomes illuminate parallel origins of bioluminescence in beetles.</title>
        <authorList>
            <person name="Fallon T.R."/>
            <person name="Lower S.E."/>
            <person name="Chang C.H."/>
            <person name="Bessho-Uehara M."/>
            <person name="Martin G.J."/>
            <person name="Bewick A.J."/>
            <person name="Behringer M."/>
            <person name="Debat H.J."/>
            <person name="Wong I."/>
            <person name="Day J.C."/>
            <person name="Suvorov A."/>
            <person name="Silva C.J."/>
            <person name="Stanger-Hall K.F."/>
            <person name="Hall D.W."/>
            <person name="Schmitz R.J."/>
            <person name="Nelson D.R."/>
            <person name="Lewis S.M."/>
            <person name="Shigenobu S."/>
            <person name="Bybee S.M."/>
            <person name="Larracuente A.M."/>
            <person name="Oba Y."/>
            <person name="Weng J.K."/>
        </authorList>
    </citation>
    <scope>NUCLEOTIDE SEQUENCE [LARGE SCALE GENOMIC DNA]</scope>
    <source>
        <strain evidence="11">1611_PpyrPB1</strain>
        <tissue evidence="11">Whole body</tissue>
    </source>
</reference>
<dbReference type="EMBL" id="VVIM01000008">
    <property type="protein sequence ID" value="KAB0795425.1"/>
    <property type="molecule type" value="Genomic_DNA"/>
</dbReference>
<keyword evidence="6 8" id="KW-1133">Transmembrane helix</keyword>
<keyword evidence="7 8" id="KW-0472">Membrane</keyword>
<feature type="transmembrane region" description="Helical" evidence="8">
    <location>
        <begin position="289"/>
        <end position="308"/>
    </location>
</feature>
<feature type="transmembrane region" description="Helical" evidence="8">
    <location>
        <begin position="385"/>
        <end position="406"/>
    </location>
</feature>
<feature type="transmembrane region" description="Helical" evidence="8">
    <location>
        <begin position="250"/>
        <end position="269"/>
    </location>
</feature>
<dbReference type="SUPFAM" id="SSF103473">
    <property type="entry name" value="MFS general substrate transporter"/>
    <property type="match status" value="1"/>
</dbReference>
<keyword evidence="5 8" id="KW-0812">Transmembrane</keyword>
<gene>
    <name evidence="11" type="ORF">PPYR_12264</name>
</gene>
<evidence type="ECO:0000259" key="10">
    <source>
        <dbReference type="PROSITE" id="PS50850"/>
    </source>
</evidence>
<feature type="transmembrane region" description="Helical" evidence="8">
    <location>
        <begin position="81"/>
        <end position="99"/>
    </location>
</feature>
<feature type="transmembrane region" description="Helical" evidence="8">
    <location>
        <begin position="105"/>
        <end position="127"/>
    </location>
</feature>
<comment type="subcellular location">
    <subcellularLocation>
        <location evidence="1">Cell membrane</location>
        <topology evidence="1">Multi-pass membrane protein</topology>
    </subcellularLocation>
</comment>
<evidence type="ECO:0000256" key="8">
    <source>
        <dbReference type="SAM" id="Phobius"/>
    </source>
</evidence>
<dbReference type="InterPro" id="IPR020846">
    <property type="entry name" value="MFS_dom"/>
</dbReference>
<evidence type="ECO:0000256" key="3">
    <source>
        <dbReference type="ARBA" id="ARBA00022475"/>
    </source>
</evidence>
<dbReference type="Pfam" id="PF00083">
    <property type="entry name" value="Sugar_tr"/>
    <property type="match status" value="1"/>
</dbReference>
<dbReference type="InParanoid" id="A0A5N4ADM9"/>
<feature type="domain" description="Major facilitator superfamily (MFS) profile" evidence="10">
    <location>
        <begin position="13"/>
        <end position="440"/>
    </location>
</feature>
<dbReference type="Proteomes" id="UP000327044">
    <property type="component" value="Unassembled WGS sequence"/>
</dbReference>
<dbReference type="InterPro" id="IPR050549">
    <property type="entry name" value="MFS_Trehalose_Transporter"/>
</dbReference>
<dbReference type="GO" id="GO:0005886">
    <property type="term" value="C:plasma membrane"/>
    <property type="evidence" value="ECO:0007669"/>
    <property type="project" value="UniProtKB-SubCell"/>
</dbReference>
<feature type="transmembrane region" description="Helical" evidence="8">
    <location>
        <begin position="418"/>
        <end position="436"/>
    </location>
</feature>
<dbReference type="Gene3D" id="1.20.1250.20">
    <property type="entry name" value="MFS general substrate transporter like domains"/>
    <property type="match status" value="1"/>
</dbReference>
<evidence type="ECO:0000313" key="11">
    <source>
        <dbReference type="EMBL" id="KAB0795425.1"/>
    </source>
</evidence>
<keyword evidence="4" id="KW-0762">Sugar transport</keyword>
<name>A0A5N4ADM9_PHOPY</name>
<keyword evidence="2" id="KW-0813">Transport</keyword>
<keyword evidence="9" id="KW-0732">Signal</keyword>
<dbReference type="GO" id="GO:0022857">
    <property type="term" value="F:transmembrane transporter activity"/>
    <property type="evidence" value="ECO:0007669"/>
    <property type="project" value="InterPro"/>
</dbReference>
<evidence type="ECO:0000256" key="1">
    <source>
        <dbReference type="ARBA" id="ARBA00004651"/>
    </source>
</evidence>
<accession>A0A5N4ADM9</accession>
<evidence type="ECO:0000256" key="4">
    <source>
        <dbReference type="ARBA" id="ARBA00022597"/>
    </source>
</evidence>
<organism evidence="11 12">
    <name type="scientific">Photinus pyralis</name>
    <name type="common">Common eastern firefly</name>
    <name type="synonym">Lampyris pyralis</name>
    <dbReference type="NCBI Taxonomy" id="7054"/>
    <lineage>
        <taxon>Eukaryota</taxon>
        <taxon>Metazoa</taxon>
        <taxon>Ecdysozoa</taxon>
        <taxon>Arthropoda</taxon>
        <taxon>Hexapoda</taxon>
        <taxon>Insecta</taxon>
        <taxon>Pterygota</taxon>
        <taxon>Neoptera</taxon>
        <taxon>Endopterygota</taxon>
        <taxon>Coleoptera</taxon>
        <taxon>Polyphaga</taxon>
        <taxon>Elateriformia</taxon>
        <taxon>Elateroidea</taxon>
        <taxon>Lampyridae</taxon>
        <taxon>Lampyrinae</taxon>
        <taxon>Photinus</taxon>
    </lineage>
</organism>
<dbReference type="InterPro" id="IPR036259">
    <property type="entry name" value="MFS_trans_sf"/>
</dbReference>
<keyword evidence="3" id="KW-1003">Cell membrane</keyword>
<dbReference type="AlphaFoldDB" id="A0A5N4ADM9"/>
<feature type="signal peptide" evidence="9">
    <location>
        <begin position="1"/>
        <end position="25"/>
    </location>
</feature>
<dbReference type="PANTHER" id="PTHR48021">
    <property type="match status" value="1"/>
</dbReference>
<feature type="transmembrane region" description="Helical" evidence="8">
    <location>
        <begin position="315"/>
        <end position="337"/>
    </location>
</feature>
<dbReference type="InterPro" id="IPR005829">
    <property type="entry name" value="Sugar_transporter_CS"/>
</dbReference>
<feature type="transmembrane region" description="Helical" evidence="8">
    <location>
        <begin position="164"/>
        <end position="185"/>
    </location>
</feature>
<evidence type="ECO:0000313" key="12">
    <source>
        <dbReference type="Proteomes" id="UP000327044"/>
    </source>
</evidence>
<keyword evidence="12" id="KW-1185">Reference proteome</keyword>
<dbReference type="OrthoDB" id="4540492at2759"/>
<feature type="transmembrane region" description="Helical" evidence="8">
    <location>
        <begin position="139"/>
        <end position="158"/>
    </location>
</feature>
<dbReference type="PROSITE" id="PS00216">
    <property type="entry name" value="SUGAR_TRANSPORT_1"/>
    <property type="match status" value="1"/>
</dbReference>
<feature type="chain" id="PRO_5024425247" description="Major facilitator superfamily (MFS) profile domain-containing protein" evidence="9">
    <location>
        <begin position="26"/>
        <end position="470"/>
    </location>
</feature>
<evidence type="ECO:0000256" key="6">
    <source>
        <dbReference type="ARBA" id="ARBA00022989"/>
    </source>
</evidence>
<dbReference type="PROSITE" id="PS50850">
    <property type="entry name" value="MFS"/>
    <property type="match status" value="1"/>
</dbReference>
<dbReference type="FunFam" id="1.20.1250.20:FF:000218">
    <property type="entry name" value="facilitated trehalose transporter Tret1"/>
    <property type="match status" value="1"/>
</dbReference>
<evidence type="ECO:0000256" key="9">
    <source>
        <dbReference type="SAM" id="SignalP"/>
    </source>
</evidence>
<feature type="transmembrane region" description="Helical" evidence="8">
    <location>
        <begin position="53"/>
        <end position="74"/>
    </location>
</feature>
<evidence type="ECO:0000256" key="2">
    <source>
        <dbReference type="ARBA" id="ARBA00022448"/>
    </source>
</evidence>
<dbReference type="PANTHER" id="PTHR48021:SF46">
    <property type="entry name" value="MAJOR FACILITATOR SUPERFAMILY (MFS) PROFILE DOMAIN-CONTAINING PROTEIN"/>
    <property type="match status" value="1"/>
</dbReference>
<protein>
    <recommendedName>
        <fullName evidence="10">Major facilitator superfamily (MFS) profile domain-containing protein</fullName>
    </recommendedName>
</protein>
<evidence type="ECO:0000256" key="5">
    <source>
        <dbReference type="ARBA" id="ARBA00022692"/>
    </source>
</evidence>
<dbReference type="InterPro" id="IPR005828">
    <property type="entry name" value="MFS_sugar_transport-like"/>
</dbReference>
<proteinExistence type="predicted"/>
<sequence length="470" mass="51618">MWKINGQLLQLVAVLTATLCAISDGMQYAWTAPMIPILQNPESAFSVTHTDIIWLETIYMIGGLAGIPFIIYGVNRFGPKITILIGTVLSIISWIMKAFAPSTVYFYVARFISGFAANADFVAAPMYISEIADKNVRGFLGSSIYLMMLLGIVIIYSVGPYVSILVSSAVGCSFLVVELLIFPFMPESPYYLISKGKVEEAKRSLRLLRPTSDSIDQELEGIQSNVRARQEDTKKRHFTDLITMKASRKALTIVTTLNFAQHFSSYSVILMNLHMILDYAESSWGSNESAITFSAGMLGAALFSSFLVDRAGRRILLCGSSTLAGLSIVTVATFFAVKHAGIDITDYSWVPSASTLCYAVFFKCGLGLIPIVLTAELFPSDVKAMGMALASAMYSVSSAASTYLFHYLYEAYGMHVPFYVFGVCCFLTTLFAYFYIPETKGKTLAEIQVILNSSTTTKQTKSDIQIVLSK</sequence>
<feature type="transmembrane region" description="Helical" evidence="8">
    <location>
        <begin position="349"/>
        <end position="373"/>
    </location>
</feature>
<evidence type="ECO:0000256" key="7">
    <source>
        <dbReference type="ARBA" id="ARBA00023136"/>
    </source>
</evidence>